<dbReference type="OrthoDB" id="9813158at2"/>
<dbReference type="Proteomes" id="UP000297737">
    <property type="component" value="Unassembled WGS sequence"/>
</dbReference>
<dbReference type="InterPro" id="IPR029069">
    <property type="entry name" value="HotDog_dom_sf"/>
</dbReference>
<sequence length="321" mass="33754">MQVRRGFCCATCTAGLAICAGCPQEVDMTATSRRTTSNADQQRRIAGCVTLGLDTHGEHDSAVSSIDGTLPATHDAEGRMARGAMLVLADQGLARGVFAAFGEEQAMLTLDLRVDWLALPPPGALVEAQVERVIRHGAIVEVQGVLRAYAADAVVLVGTACARFLTGSFPGGGDVFAHVEHSDAAASTAPDFNALLALQPVEDGTVLPPNLALVGSPMLPAIHGGFIAAALEATSTGLAPADLGWSPVDVEIRYIRPANATEPLHIVPRVLRASRRTVIVEAHALQGDDRKLIASAQMLFYRHVGEAADLTTETVEFPLQR</sequence>
<evidence type="ECO:0000259" key="1">
    <source>
        <dbReference type="Pfam" id="PF13622"/>
    </source>
</evidence>
<accession>A0A4Y9EL01</accession>
<dbReference type="Pfam" id="PF13622">
    <property type="entry name" value="4HBT_3"/>
    <property type="match status" value="1"/>
</dbReference>
<keyword evidence="3" id="KW-1185">Reference proteome</keyword>
<reference evidence="2 3" key="1">
    <citation type="submission" date="2019-02" db="EMBL/GenBank/DDBJ databases">
        <title>Polymorphobacter sp. isolated from the lake at the Tibet of China.</title>
        <authorList>
            <person name="Li A."/>
        </authorList>
    </citation>
    <scope>NUCLEOTIDE SEQUENCE [LARGE SCALE GENOMIC DNA]</scope>
    <source>
        <strain evidence="2 3">DJ1R-1</strain>
    </source>
</reference>
<evidence type="ECO:0000313" key="3">
    <source>
        <dbReference type="Proteomes" id="UP000297737"/>
    </source>
</evidence>
<dbReference type="InterPro" id="IPR049449">
    <property type="entry name" value="TesB_ACOT8-like_N"/>
</dbReference>
<name>A0A4Y9EL01_9SPHN</name>
<gene>
    <name evidence="2" type="ORF">EUV02_14280</name>
</gene>
<feature type="domain" description="Acyl-CoA thioesterase-like N-terminal HotDog" evidence="1">
    <location>
        <begin position="221"/>
        <end position="300"/>
    </location>
</feature>
<protein>
    <recommendedName>
        <fullName evidence="1">Acyl-CoA thioesterase-like N-terminal HotDog domain-containing protein</fullName>
    </recommendedName>
</protein>
<dbReference type="EMBL" id="SIHO01000003">
    <property type="protein sequence ID" value="TFU01441.1"/>
    <property type="molecule type" value="Genomic_DNA"/>
</dbReference>
<dbReference type="AlphaFoldDB" id="A0A4Y9EL01"/>
<comment type="caution">
    <text evidence="2">The sequence shown here is derived from an EMBL/GenBank/DDBJ whole genome shotgun (WGS) entry which is preliminary data.</text>
</comment>
<dbReference type="Gene3D" id="3.10.129.10">
    <property type="entry name" value="Hotdog Thioesterase"/>
    <property type="match status" value="2"/>
</dbReference>
<organism evidence="2 3">
    <name type="scientific">Glacieibacterium arshaanense</name>
    <dbReference type="NCBI Taxonomy" id="2511025"/>
    <lineage>
        <taxon>Bacteria</taxon>
        <taxon>Pseudomonadati</taxon>
        <taxon>Pseudomonadota</taxon>
        <taxon>Alphaproteobacteria</taxon>
        <taxon>Sphingomonadales</taxon>
        <taxon>Sphingosinicellaceae</taxon>
        <taxon>Glacieibacterium</taxon>
    </lineage>
</organism>
<proteinExistence type="predicted"/>
<dbReference type="SUPFAM" id="SSF54637">
    <property type="entry name" value="Thioesterase/thiol ester dehydrase-isomerase"/>
    <property type="match status" value="2"/>
</dbReference>
<evidence type="ECO:0000313" key="2">
    <source>
        <dbReference type="EMBL" id="TFU01441.1"/>
    </source>
</evidence>
<dbReference type="CDD" id="cd03443">
    <property type="entry name" value="PaaI_thioesterase"/>
    <property type="match status" value="1"/>
</dbReference>